<dbReference type="VEuPathDB" id="AmoebaDB:NAEGRDRAFT_70947"/>
<protein>
    <submittedName>
        <fullName evidence="2">Predicted protein</fullName>
    </submittedName>
</protein>
<evidence type="ECO:0000313" key="2">
    <source>
        <dbReference type="EMBL" id="EFC41243.1"/>
    </source>
</evidence>
<evidence type="ECO:0000256" key="1">
    <source>
        <dbReference type="SAM" id="MobiDB-lite"/>
    </source>
</evidence>
<organism evidence="3">
    <name type="scientific">Naegleria gruberi</name>
    <name type="common">Amoeba</name>
    <dbReference type="NCBI Taxonomy" id="5762"/>
    <lineage>
        <taxon>Eukaryota</taxon>
        <taxon>Discoba</taxon>
        <taxon>Heterolobosea</taxon>
        <taxon>Tetramitia</taxon>
        <taxon>Eutetramitia</taxon>
        <taxon>Vahlkampfiidae</taxon>
        <taxon>Naegleria</taxon>
    </lineage>
</organism>
<proteinExistence type="predicted"/>
<evidence type="ECO:0000313" key="3">
    <source>
        <dbReference type="Proteomes" id="UP000006671"/>
    </source>
</evidence>
<accession>D2VPQ5</accession>
<dbReference type="KEGG" id="ngr:NAEGRDRAFT_70947"/>
<reference evidence="2 3" key="1">
    <citation type="journal article" date="2010" name="Cell">
        <title>The genome of Naegleria gruberi illuminates early eukaryotic versatility.</title>
        <authorList>
            <person name="Fritz-Laylin L.K."/>
            <person name="Prochnik S.E."/>
            <person name="Ginger M.L."/>
            <person name="Dacks J.B."/>
            <person name="Carpenter M.L."/>
            <person name="Field M.C."/>
            <person name="Kuo A."/>
            <person name="Paredez A."/>
            <person name="Chapman J."/>
            <person name="Pham J."/>
            <person name="Shu S."/>
            <person name="Neupane R."/>
            <person name="Cipriano M."/>
            <person name="Mancuso J."/>
            <person name="Tu H."/>
            <person name="Salamov A."/>
            <person name="Lindquist E."/>
            <person name="Shapiro H."/>
            <person name="Lucas S."/>
            <person name="Grigoriev I.V."/>
            <person name="Cande W.Z."/>
            <person name="Fulton C."/>
            <person name="Rokhsar D.S."/>
            <person name="Dawson S.C."/>
        </authorList>
    </citation>
    <scope>NUCLEOTIDE SEQUENCE [LARGE SCALE GENOMIC DNA]</scope>
    <source>
        <strain evidence="2 3">NEG-M</strain>
    </source>
</reference>
<dbReference type="EMBL" id="GG738887">
    <property type="protein sequence ID" value="EFC41243.1"/>
    <property type="molecule type" value="Genomic_DNA"/>
</dbReference>
<name>D2VPQ5_NAEGR</name>
<keyword evidence="3" id="KW-1185">Reference proteome</keyword>
<sequence>MSELCCSIRPVASIFCEALLVEKILSFTHVCDWIKNQPPLINQVFYNVFNSEHFAKSYLVHSLLNLNDEQVKLLEERVENFKPIVSTISFDDIGYGDEEFDPCQIGQQSNTSPNYSSMQAVFKEYVDCSLLPKIKLKNLVSQYSIECDDNVTDSMLSRLGDEHKALSLRLKIFEEVFTEYYDCDLIITDNGHRYEINNVSRFWKGGPLKQLFIKSITPIREKFNHEQGGFNIETVIFMGFGYPLNISFRGDYVVQIDYAYFKEEVSNGENQLFYAETTYHLSTYETTYSIMNNFLCVKQDDIPKELKVNKVYNTLLYHWFSPFLLGKSKMKDEFREKLQESDFDQPAIYLDSFMKTNEECGKKRKASESTTKSKKSKF</sequence>
<dbReference type="Proteomes" id="UP000006671">
    <property type="component" value="Unassembled WGS sequence"/>
</dbReference>
<dbReference type="GeneID" id="8855025"/>
<dbReference type="AlphaFoldDB" id="D2VPQ5"/>
<feature type="region of interest" description="Disordered" evidence="1">
    <location>
        <begin position="359"/>
        <end position="378"/>
    </location>
</feature>
<gene>
    <name evidence="2" type="ORF">NAEGRDRAFT_70947</name>
</gene>
<dbReference type="InParanoid" id="D2VPQ5"/>
<dbReference type="RefSeq" id="XP_002673987.1">
    <property type="nucleotide sequence ID" value="XM_002673941.1"/>
</dbReference>